<feature type="compositionally biased region" description="Low complexity" evidence="2">
    <location>
        <begin position="286"/>
        <end position="295"/>
    </location>
</feature>
<dbReference type="AlphaFoldDB" id="A0AAD8SYM0"/>
<evidence type="ECO:0000313" key="4">
    <source>
        <dbReference type="Proteomes" id="UP001231189"/>
    </source>
</evidence>
<feature type="compositionally biased region" description="Basic and acidic residues" evidence="2">
    <location>
        <begin position="241"/>
        <end position="263"/>
    </location>
</feature>
<accession>A0AAD8SYM0</accession>
<organism evidence="3 4">
    <name type="scientific">Lolium multiflorum</name>
    <name type="common">Italian ryegrass</name>
    <name type="synonym">Lolium perenne subsp. multiflorum</name>
    <dbReference type="NCBI Taxonomy" id="4521"/>
    <lineage>
        <taxon>Eukaryota</taxon>
        <taxon>Viridiplantae</taxon>
        <taxon>Streptophyta</taxon>
        <taxon>Embryophyta</taxon>
        <taxon>Tracheophyta</taxon>
        <taxon>Spermatophyta</taxon>
        <taxon>Magnoliopsida</taxon>
        <taxon>Liliopsida</taxon>
        <taxon>Poales</taxon>
        <taxon>Poaceae</taxon>
        <taxon>BOP clade</taxon>
        <taxon>Pooideae</taxon>
        <taxon>Poodae</taxon>
        <taxon>Poeae</taxon>
        <taxon>Poeae Chloroplast Group 2 (Poeae type)</taxon>
        <taxon>Loliodinae</taxon>
        <taxon>Loliinae</taxon>
        <taxon>Lolium</taxon>
    </lineage>
</organism>
<proteinExistence type="predicted"/>
<dbReference type="EMBL" id="JAUUTY010000003">
    <property type="protein sequence ID" value="KAK1666627.1"/>
    <property type="molecule type" value="Genomic_DNA"/>
</dbReference>
<name>A0AAD8SYM0_LOLMU</name>
<feature type="region of interest" description="Disordered" evidence="2">
    <location>
        <begin position="150"/>
        <end position="349"/>
    </location>
</feature>
<dbReference type="Proteomes" id="UP001231189">
    <property type="component" value="Unassembled WGS sequence"/>
</dbReference>
<sequence length="611" mass="66877">MSGGEFEKWRSAWVQERAWKAAWEGSSSGGAPRAGDEEEGTEEGEDPLFLEAVAASKKDAADKAQADAEEVADTSQTHKSLFFSTVTESEGETKRSHGGGHGGGGPTSARQPMRHSTPESKMMTTDLGSAEWERSKISAQDINLLRKMGFNKKEDSLQFPKKESYPKPPIDYRDQPVLVSLPPLPEGGEVEDRTVVDDDNQGTSRPATEVAGSHKSAASAESEATASTHSLPHASPRMKRKRDEVKDSGTSKAEEAEPSDRKAAFNPYTDALVSSDDEEEEQPTDAAARTSTSRTLVVSETQRDGEETSPPQQNVEYLTPPASPRASSPKKARVEPSKETIMFPGDSSTPSLDDTSYIDLFFFWSSFQPLMKQFIRLGTQFVGYRDHSTKLEGQLAEANKRANALAAKLEQSERAHKKAEKEATAIEGLHDAETSLSENISQQSAREAEILSPFESQSRRFVRRTHQEYEVEGPEGDELLDALTLLEIHGDEARDGIENAEAGLSKLFPYFFPKREVPVTFVDLAKAFNEPEDLGLKLRQEGLKIGVEGTIALIANSQQNVDWAKVGDIGEMETKKWQSLIRAAKPSAKPILSFLGVKPTPAPSASKPEVK</sequence>
<evidence type="ECO:0000256" key="2">
    <source>
        <dbReference type="SAM" id="MobiDB-lite"/>
    </source>
</evidence>
<feature type="compositionally biased region" description="Basic and acidic residues" evidence="2">
    <location>
        <begin position="56"/>
        <end position="66"/>
    </location>
</feature>
<feature type="compositionally biased region" description="Acidic residues" evidence="2">
    <location>
        <begin position="36"/>
        <end position="48"/>
    </location>
</feature>
<protein>
    <submittedName>
        <fullName evidence="3">Uncharacterized protein</fullName>
    </submittedName>
</protein>
<feature type="compositionally biased region" description="Polar residues" evidence="2">
    <location>
        <begin position="74"/>
        <end position="88"/>
    </location>
</feature>
<evidence type="ECO:0000256" key="1">
    <source>
        <dbReference type="SAM" id="Coils"/>
    </source>
</evidence>
<feature type="region of interest" description="Disordered" evidence="2">
    <location>
        <begin position="20"/>
        <end position="131"/>
    </location>
</feature>
<feature type="coiled-coil region" evidence="1">
    <location>
        <begin position="388"/>
        <end position="429"/>
    </location>
</feature>
<feature type="compositionally biased region" description="Basic and acidic residues" evidence="2">
    <location>
        <begin position="151"/>
        <end position="174"/>
    </location>
</feature>
<feature type="compositionally biased region" description="Low complexity" evidence="2">
    <location>
        <begin position="211"/>
        <end position="230"/>
    </location>
</feature>
<evidence type="ECO:0000313" key="3">
    <source>
        <dbReference type="EMBL" id="KAK1666627.1"/>
    </source>
</evidence>
<keyword evidence="4" id="KW-1185">Reference proteome</keyword>
<keyword evidence="1" id="KW-0175">Coiled coil</keyword>
<reference evidence="3" key="1">
    <citation type="submission" date="2023-07" db="EMBL/GenBank/DDBJ databases">
        <title>A chromosome-level genome assembly of Lolium multiflorum.</title>
        <authorList>
            <person name="Chen Y."/>
            <person name="Copetti D."/>
            <person name="Kolliker R."/>
            <person name="Studer B."/>
        </authorList>
    </citation>
    <scope>NUCLEOTIDE SEQUENCE</scope>
    <source>
        <strain evidence="3">02402/16</strain>
        <tissue evidence="3">Leaf</tissue>
    </source>
</reference>
<gene>
    <name evidence="3" type="ORF">QYE76_054786</name>
</gene>
<comment type="caution">
    <text evidence="3">The sequence shown here is derived from an EMBL/GenBank/DDBJ whole genome shotgun (WGS) entry which is preliminary data.</text>
</comment>